<sequence>MGAVEPTLLILPDDTIGTIYACLADDIESRKALRQSCSTLHRSRAINAQIHSFTLAETRDVQSITSAFPKHATLKTLELTGISFDKPLLQKCLSNPRLMERLSTVVEIRLVGCELKEGAATLMPKIFSGLRALHIVDCSSSCQFLVGIQDPRELHSLKVAGTESVLVTSILQAIPRFECLQSLEVSTFSSKTAKVDVNMLGSLYQLKKLILFDFGERIEFIHADSLLTSLQQLSCLHISGGLPSLQNACSTLVILRVGKVYVSMPALAFEYLPNLKSFDFCGIVLDGASHSIVGKVKDLVEWLSKGPCRAYAVNDEEGFSLEGIEGEFESSTCTSVLAALEPLRICMSSIEYIKVIDFNLNAEGWKEMGALFKNASYLQGIDVEFDNNVGLVNAVQALQHLKKIELCNESIKVIPDDLFAALIHAQLVSSPLDIIIDSFEKDEAQEAQEEVLKKQWDSVCASILQPPCASLNFG</sequence>
<dbReference type="Gene3D" id="3.80.10.10">
    <property type="entry name" value="Ribonuclease Inhibitor"/>
    <property type="match status" value="1"/>
</dbReference>
<dbReference type="SUPFAM" id="SSF52047">
    <property type="entry name" value="RNI-like"/>
    <property type="match status" value="1"/>
</dbReference>
<protein>
    <recommendedName>
        <fullName evidence="3">F-box domain-containing protein</fullName>
    </recommendedName>
</protein>
<dbReference type="InterPro" id="IPR032675">
    <property type="entry name" value="LRR_dom_sf"/>
</dbReference>
<name>A0A7S3R7D0_DUNTE</name>
<accession>A0A7S3R7D0</accession>
<dbReference type="AlphaFoldDB" id="A0A7S3R7D0"/>
<comment type="subcellular location">
    <subcellularLocation>
        <location evidence="1">Cytoplasm</location>
        <location evidence="1">Cytoskeleton</location>
        <location evidence="1">Cilium axoneme</location>
    </subcellularLocation>
</comment>
<evidence type="ECO:0000256" key="1">
    <source>
        <dbReference type="ARBA" id="ARBA00004430"/>
    </source>
</evidence>
<dbReference type="EMBL" id="HBIP01032604">
    <property type="protein sequence ID" value="CAE0504788.1"/>
    <property type="molecule type" value="Transcribed_RNA"/>
</dbReference>
<proteinExistence type="predicted"/>
<evidence type="ECO:0008006" key="3">
    <source>
        <dbReference type="Google" id="ProtNLM"/>
    </source>
</evidence>
<gene>
    <name evidence="2" type="ORF">DTER00134_LOCUS19861</name>
</gene>
<dbReference type="GO" id="GO:0005930">
    <property type="term" value="C:axoneme"/>
    <property type="evidence" value="ECO:0007669"/>
    <property type="project" value="UniProtKB-SubCell"/>
</dbReference>
<evidence type="ECO:0000313" key="2">
    <source>
        <dbReference type="EMBL" id="CAE0504788.1"/>
    </source>
</evidence>
<organism evidence="2">
    <name type="scientific">Dunaliella tertiolecta</name>
    <name type="common">Green alga</name>
    <dbReference type="NCBI Taxonomy" id="3047"/>
    <lineage>
        <taxon>Eukaryota</taxon>
        <taxon>Viridiplantae</taxon>
        <taxon>Chlorophyta</taxon>
        <taxon>core chlorophytes</taxon>
        <taxon>Chlorophyceae</taxon>
        <taxon>CS clade</taxon>
        <taxon>Chlamydomonadales</taxon>
        <taxon>Dunaliellaceae</taxon>
        <taxon>Dunaliella</taxon>
    </lineage>
</organism>
<reference evidence="2" key="1">
    <citation type="submission" date="2021-01" db="EMBL/GenBank/DDBJ databases">
        <authorList>
            <person name="Corre E."/>
            <person name="Pelletier E."/>
            <person name="Niang G."/>
            <person name="Scheremetjew M."/>
            <person name="Finn R."/>
            <person name="Kale V."/>
            <person name="Holt S."/>
            <person name="Cochrane G."/>
            <person name="Meng A."/>
            <person name="Brown T."/>
            <person name="Cohen L."/>
        </authorList>
    </citation>
    <scope>NUCLEOTIDE SEQUENCE</scope>
    <source>
        <strain evidence="2">CCMP1320</strain>
    </source>
</reference>